<dbReference type="Proteomes" id="UP000254496">
    <property type="component" value="Unassembled WGS sequence"/>
</dbReference>
<dbReference type="EMBL" id="UGHJ01000001">
    <property type="protein sequence ID" value="STO69134.1"/>
    <property type="molecule type" value="Genomic_DNA"/>
</dbReference>
<dbReference type="EC" id="2.4.99.-" evidence="1"/>
<name>A0AB38HBY1_9PAST</name>
<dbReference type="GO" id="GO:0016757">
    <property type="term" value="F:glycosyltransferase activity"/>
    <property type="evidence" value="ECO:0007669"/>
    <property type="project" value="UniProtKB-KW"/>
</dbReference>
<dbReference type="RefSeq" id="WP_115073239.1">
    <property type="nucleotide sequence ID" value="NZ_UGHE01000002.1"/>
</dbReference>
<protein>
    <submittedName>
        <fullName evidence="1">Glycosyl transferase family protein</fullName>
        <ecNumber evidence="1">2.4.99.-</ecNumber>
    </submittedName>
</protein>
<proteinExistence type="predicted"/>
<dbReference type="AlphaFoldDB" id="A0AB38HBY1"/>
<dbReference type="InterPro" id="IPR012477">
    <property type="entry name" value="Glyco_transf_52"/>
</dbReference>
<dbReference type="Gene3D" id="3.30.370.20">
    <property type="match status" value="1"/>
</dbReference>
<dbReference type="Pfam" id="PF07922">
    <property type="entry name" value="Glyco_transf_52"/>
    <property type="match status" value="1"/>
</dbReference>
<accession>A0AB38HBY1</accession>
<sequence>MNLIICCTPLQVLIAEKIIDLYPENKFYGILFDALDNKKFELYGKRLKNKCHNFLIIGLNNTRLKKIKTIFSILKYKNQEFNKVFLASIDKPLIHILLSNIKFKELYTFDDGTANITKTSFYYKEPENNIPRKLQFIQTILGNKLDINKIKNISKLHYSIYPKKENIIDNIEYISLFEKENTNPSRVENNIRILLGQPIFNDVDKNIQIVKRVFEKYNIDYYFPHPRESYIVDNIPYIDTELIFEDFYFKESENKNIIIYTFFSGAVLNIVNKENINHIFSLKPKLEDEAYVDTYKILESFGIKIIEI</sequence>
<keyword evidence="1" id="KW-0808">Transferase</keyword>
<keyword evidence="1" id="KW-0328">Glycosyltransferase</keyword>
<reference evidence="1 2" key="1">
    <citation type="submission" date="2018-06" db="EMBL/GenBank/DDBJ databases">
        <authorList>
            <consortium name="Pathogen Informatics"/>
            <person name="Doyle S."/>
        </authorList>
    </citation>
    <scope>NUCLEOTIDE SEQUENCE [LARGE SCALE GENOMIC DNA]</scope>
    <source>
        <strain evidence="1 2">NCTC8540</strain>
    </source>
</reference>
<comment type="caution">
    <text evidence="1">The sequence shown here is derived from an EMBL/GenBank/DDBJ whole genome shotgun (WGS) entry which is preliminary data.</text>
</comment>
<evidence type="ECO:0000313" key="1">
    <source>
        <dbReference type="EMBL" id="STO69134.1"/>
    </source>
</evidence>
<organism evidence="1 2">
    <name type="scientific">Canicola haemoglobinophilus</name>
    <dbReference type="NCBI Taxonomy" id="733"/>
    <lineage>
        <taxon>Bacteria</taxon>
        <taxon>Pseudomonadati</taxon>
        <taxon>Pseudomonadota</taxon>
        <taxon>Gammaproteobacteria</taxon>
        <taxon>Pasteurellales</taxon>
        <taxon>Pasteurellaceae</taxon>
        <taxon>Canicola</taxon>
    </lineage>
</organism>
<evidence type="ECO:0000313" key="2">
    <source>
        <dbReference type="Proteomes" id="UP000254496"/>
    </source>
</evidence>
<gene>
    <name evidence="1" type="primary">lst</name>
    <name evidence="1" type="ORF">NCTC8540_01658</name>
</gene>